<evidence type="ECO:0000313" key="4">
    <source>
        <dbReference type="Proteomes" id="UP000295674"/>
    </source>
</evidence>
<dbReference type="PANTHER" id="PTHR35797:SF1">
    <property type="entry name" value="PROTEASE"/>
    <property type="match status" value="1"/>
</dbReference>
<protein>
    <submittedName>
        <fullName evidence="3">CPBP family intramembrane metalloprotease</fullName>
    </submittedName>
</protein>
<evidence type="ECO:0000259" key="2">
    <source>
        <dbReference type="Pfam" id="PF02517"/>
    </source>
</evidence>
<evidence type="ECO:0000256" key="1">
    <source>
        <dbReference type="SAM" id="Phobius"/>
    </source>
</evidence>
<reference evidence="3 4" key="1">
    <citation type="submission" date="2019-03" db="EMBL/GenBank/DDBJ databases">
        <title>Draft genome sequences of novel Actinobacteria.</title>
        <authorList>
            <person name="Sahin N."/>
            <person name="Ay H."/>
            <person name="Saygin H."/>
        </authorList>
    </citation>
    <scope>NUCLEOTIDE SEQUENCE [LARGE SCALE GENOMIC DNA]</scope>
    <source>
        <strain evidence="3 4">16K309</strain>
    </source>
</reference>
<keyword evidence="1" id="KW-0472">Membrane</keyword>
<accession>A0A4V2YBJ3</accession>
<comment type="caution">
    <text evidence="3">The sequence shown here is derived from an EMBL/GenBank/DDBJ whole genome shotgun (WGS) entry which is preliminary data.</text>
</comment>
<dbReference type="EMBL" id="SMKS01000009">
    <property type="protein sequence ID" value="TDD07796.1"/>
    <property type="molecule type" value="Genomic_DNA"/>
</dbReference>
<dbReference type="GO" id="GO:0008237">
    <property type="term" value="F:metallopeptidase activity"/>
    <property type="evidence" value="ECO:0007669"/>
    <property type="project" value="UniProtKB-KW"/>
</dbReference>
<name>A0A4V2YBJ3_9PSEU</name>
<dbReference type="GO" id="GO:0006508">
    <property type="term" value="P:proteolysis"/>
    <property type="evidence" value="ECO:0007669"/>
    <property type="project" value="UniProtKB-KW"/>
</dbReference>
<dbReference type="AlphaFoldDB" id="A0A4V2YBJ3"/>
<organism evidence="3 4">
    <name type="scientific">Saccharopolyspora terrae</name>
    <dbReference type="NCBI Taxonomy" id="2530384"/>
    <lineage>
        <taxon>Bacteria</taxon>
        <taxon>Bacillati</taxon>
        <taxon>Actinomycetota</taxon>
        <taxon>Actinomycetes</taxon>
        <taxon>Pseudonocardiales</taxon>
        <taxon>Pseudonocardiaceae</taxon>
        <taxon>Saccharopolyspora</taxon>
    </lineage>
</organism>
<keyword evidence="4" id="KW-1185">Reference proteome</keyword>
<gene>
    <name evidence="3" type="ORF">E1181_08290</name>
</gene>
<feature type="transmembrane region" description="Helical" evidence="1">
    <location>
        <begin position="136"/>
        <end position="157"/>
    </location>
</feature>
<dbReference type="PANTHER" id="PTHR35797">
    <property type="entry name" value="PROTEASE-RELATED"/>
    <property type="match status" value="1"/>
</dbReference>
<keyword evidence="3" id="KW-0378">Hydrolase</keyword>
<dbReference type="Proteomes" id="UP000295674">
    <property type="component" value="Unassembled WGS sequence"/>
</dbReference>
<dbReference type="GO" id="GO:0004175">
    <property type="term" value="F:endopeptidase activity"/>
    <property type="evidence" value="ECO:0007669"/>
    <property type="project" value="UniProtKB-ARBA"/>
</dbReference>
<keyword evidence="3" id="KW-0645">Protease</keyword>
<dbReference type="GO" id="GO:0080120">
    <property type="term" value="P:CAAX-box protein maturation"/>
    <property type="evidence" value="ECO:0007669"/>
    <property type="project" value="UniProtKB-ARBA"/>
</dbReference>
<evidence type="ECO:0000313" key="3">
    <source>
        <dbReference type="EMBL" id="TDD07796.1"/>
    </source>
</evidence>
<feature type="transmembrane region" description="Helical" evidence="1">
    <location>
        <begin position="24"/>
        <end position="44"/>
    </location>
</feature>
<sequence length="305" mass="33393">MSPAAAQRRTMTSRLRSHLAERPITWFFVLSYALSWLVWTPYVLSRNGIGVLPIEFPVIGGTTQLLGVLPGAYVGPLVSAFLLTALIGGRPGLRRWFGRVARWRVHWSWYVGVLLGVPAALTITSLPIMGHWQVPAADVLVVFAVGMVFQLFTTGLAEEPGWRDFALPLLQPEYGPLRGTLLLGPLWGLWHLPLFFTEWGGWPVFSAIEVLEFCGLATAISVVMTWVFNRTGESLPIAALLHIGVNNYFSTTWSEIFPGGDHATVTRITLIASTIAAVVTIVATRGKLGYAPPRSAPQHQDPVSA</sequence>
<dbReference type="OrthoDB" id="3693644at2"/>
<keyword evidence="1" id="KW-0812">Transmembrane</keyword>
<keyword evidence="1" id="KW-1133">Transmembrane helix</keyword>
<feature type="domain" description="CAAX prenyl protease 2/Lysostaphin resistance protein A-like" evidence="2">
    <location>
        <begin position="144"/>
        <end position="246"/>
    </location>
</feature>
<feature type="transmembrane region" description="Helical" evidence="1">
    <location>
        <begin position="107"/>
        <end position="130"/>
    </location>
</feature>
<proteinExistence type="predicted"/>
<feature type="transmembrane region" description="Helical" evidence="1">
    <location>
        <begin position="64"/>
        <end position="87"/>
    </location>
</feature>
<dbReference type="InterPro" id="IPR042150">
    <property type="entry name" value="MmRce1-like"/>
</dbReference>
<dbReference type="Pfam" id="PF02517">
    <property type="entry name" value="Rce1-like"/>
    <property type="match status" value="1"/>
</dbReference>
<dbReference type="InterPro" id="IPR003675">
    <property type="entry name" value="Rce1/LyrA-like_dom"/>
</dbReference>
<keyword evidence="3" id="KW-0482">Metalloprotease</keyword>